<organism evidence="2 3">
    <name type="scientific">Flexibacter flexilis DSM 6793</name>
    <dbReference type="NCBI Taxonomy" id="927664"/>
    <lineage>
        <taxon>Bacteria</taxon>
        <taxon>Pseudomonadati</taxon>
        <taxon>Bacteroidota</taxon>
        <taxon>Cytophagia</taxon>
        <taxon>Cytophagales</taxon>
        <taxon>Flexibacteraceae</taxon>
        <taxon>Flexibacter</taxon>
    </lineage>
</organism>
<sequence>MNTQDKFSLIDRLYAQTENHLQQAITVYQNTLPDLLLWPSASGGWSVAQCLEHLNTYGVHYLPLFEKAIQKSAVSNENQLLKTSWLGRWAVRSMDVTQSKKNYKAVKKHSPSPQLDALAVVATFIAQQEQLQKLLLQARDRDITRARIPISIAPFLHLYLSDALEFLITHNERHIQQANRNLPELPMTQRFVSTINTTR</sequence>
<dbReference type="AlphaFoldDB" id="A0A1I1GFA1"/>
<evidence type="ECO:0000313" key="2">
    <source>
        <dbReference type="EMBL" id="SFC08033.1"/>
    </source>
</evidence>
<gene>
    <name evidence="2" type="ORF">SAMN05421780_102498</name>
</gene>
<dbReference type="InterPro" id="IPR034660">
    <property type="entry name" value="DinB/YfiT-like"/>
</dbReference>
<dbReference type="OrthoDB" id="1524454at2"/>
<dbReference type="InterPro" id="IPR024775">
    <property type="entry name" value="DinB-like"/>
</dbReference>
<accession>A0A1I1GFA1</accession>
<dbReference type="Pfam" id="PF12867">
    <property type="entry name" value="DinB_2"/>
    <property type="match status" value="1"/>
</dbReference>
<name>A0A1I1GFA1_9BACT</name>
<dbReference type="EMBL" id="FOLE01000002">
    <property type="protein sequence ID" value="SFC08033.1"/>
    <property type="molecule type" value="Genomic_DNA"/>
</dbReference>
<proteinExistence type="predicted"/>
<keyword evidence="3" id="KW-1185">Reference proteome</keyword>
<evidence type="ECO:0000259" key="1">
    <source>
        <dbReference type="Pfam" id="PF12867"/>
    </source>
</evidence>
<evidence type="ECO:0000313" key="3">
    <source>
        <dbReference type="Proteomes" id="UP000199514"/>
    </source>
</evidence>
<protein>
    <submittedName>
        <fullName evidence="2">DinB superfamily protein</fullName>
    </submittedName>
</protein>
<reference evidence="2 3" key="1">
    <citation type="submission" date="2016-10" db="EMBL/GenBank/DDBJ databases">
        <authorList>
            <person name="de Groot N.N."/>
        </authorList>
    </citation>
    <scope>NUCLEOTIDE SEQUENCE [LARGE SCALE GENOMIC DNA]</scope>
    <source>
        <strain evidence="2 3">DSM 6793</strain>
    </source>
</reference>
<dbReference type="Proteomes" id="UP000199514">
    <property type="component" value="Unassembled WGS sequence"/>
</dbReference>
<feature type="domain" description="DinB-like" evidence="1">
    <location>
        <begin position="30"/>
        <end position="178"/>
    </location>
</feature>
<dbReference type="SUPFAM" id="SSF109854">
    <property type="entry name" value="DinB/YfiT-like putative metalloenzymes"/>
    <property type="match status" value="1"/>
</dbReference>
<dbReference type="Gene3D" id="1.20.120.450">
    <property type="entry name" value="dinb family like domain"/>
    <property type="match status" value="1"/>
</dbReference>
<dbReference type="RefSeq" id="WP_091509413.1">
    <property type="nucleotide sequence ID" value="NZ_FOLE01000002.1"/>
</dbReference>
<dbReference type="STRING" id="927664.SAMN05421780_102498"/>